<feature type="compositionally biased region" description="Polar residues" evidence="13">
    <location>
        <begin position="452"/>
        <end position="461"/>
    </location>
</feature>
<evidence type="ECO:0000256" key="3">
    <source>
        <dbReference type="ARBA" id="ARBA00022553"/>
    </source>
</evidence>
<accession>A0AAD5TMQ7</accession>
<feature type="compositionally biased region" description="Polar residues" evidence="13">
    <location>
        <begin position="180"/>
        <end position="217"/>
    </location>
</feature>
<keyword evidence="7" id="KW-0863">Zinc-finger</keyword>
<dbReference type="PANTHER" id="PTHR24356:SF1">
    <property type="entry name" value="SERINE_THREONINE-PROTEIN KINASE GREATWALL"/>
    <property type="match status" value="1"/>
</dbReference>
<keyword evidence="3" id="KW-0597">Phosphoprotein</keyword>
<dbReference type="GO" id="GO:0005634">
    <property type="term" value="C:nucleus"/>
    <property type="evidence" value="ECO:0007669"/>
    <property type="project" value="TreeGrafter"/>
</dbReference>
<evidence type="ECO:0000256" key="1">
    <source>
        <dbReference type="ARBA" id="ARBA00012513"/>
    </source>
</evidence>
<dbReference type="PANTHER" id="PTHR24356">
    <property type="entry name" value="SERINE/THREONINE-PROTEIN KINASE"/>
    <property type="match status" value="1"/>
</dbReference>
<reference evidence="16" key="1">
    <citation type="submission" date="2020-05" db="EMBL/GenBank/DDBJ databases">
        <title>Phylogenomic resolution of chytrid fungi.</title>
        <authorList>
            <person name="Stajich J.E."/>
            <person name="Amses K."/>
            <person name="Simmons R."/>
            <person name="Seto K."/>
            <person name="Myers J."/>
            <person name="Bonds A."/>
            <person name="Quandt C.A."/>
            <person name="Barry K."/>
            <person name="Liu P."/>
            <person name="Grigoriev I."/>
            <person name="Longcore J.E."/>
            <person name="James T.Y."/>
        </authorList>
    </citation>
    <scope>NUCLEOTIDE SEQUENCE</scope>
    <source>
        <strain evidence="16">JEL0379</strain>
    </source>
</reference>
<keyword evidence="5" id="KW-0479">Metal-binding</keyword>
<dbReference type="SMART" id="SM00220">
    <property type="entry name" value="S_TKc"/>
    <property type="match status" value="1"/>
</dbReference>
<comment type="catalytic activity">
    <reaction evidence="11">
        <text>L-threonyl-[protein] + ATP = O-phospho-L-threonyl-[protein] + ADP + H(+)</text>
        <dbReference type="Rhea" id="RHEA:46608"/>
        <dbReference type="Rhea" id="RHEA-COMP:11060"/>
        <dbReference type="Rhea" id="RHEA-COMP:11605"/>
        <dbReference type="ChEBI" id="CHEBI:15378"/>
        <dbReference type="ChEBI" id="CHEBI:30013"/>
        <dbReference type="ChEBI" id="CHEBI:30616"/>
        <dbReference type="ChEBI" id="CHEBI:61977"/>
        <dbReference type="ChEBI" id="CHEBI:456216"/>
        <dbReference type="EC" id="2.7.11.1"/>
    </reaction>
</comment>
<keyword evidence="2" id="KW-0723">Serine/threonine-protein kinase</keyword>
<evidence type="ECO:0000313" key="16">
    <source>
        <dbReference type="EMBL" id="KAJ3181270.1"/>
    </source>
</evidence>
<feature type="region of interest" description="Disordered" evidence="13">
    <location>
        <begin position="493"/>
        <end position="548"/>
    </location>
</feature>
<feature type="region of interest" description="Disordered" evidence="13">
    <location>
        <begin position="436"/>
        <end position="465"/>
    </location>
</feature>
<dbReference type="EMBL" id="JADGJQ010000013">
    <property type="protein sequence ID" value="KAJ3181270.1"/>
    <property type="molecule type" value="Genomic_DNA"/>
</dbReference>
<dbReference type="PROSITE" id="PS50011">
    <property type="entry name" value="PROTEIN_KINASE_DOM"/>
    <property type="match status" value="1"/>
</dbReference>
<feature type="compositionally biased region" description="Polar residues" evidence="13">
    <location>
        <begin position="249"/>
        <end position="261"/>
    </location>
</feature>
<dbReference type="PROSITE" id="PS51285">
    <property type="entry name" value="AGC_KINASE_CTER"/>
    <property type="match status" value="1"/>
</dbReference>
<dbReference type="InterPro" id="IPR000961">
    <property type="entry name" value="AGC-kinase_C"/>
</dbReference>
<feature type="region of interest" description="Disordered" evidence="13">
    <location>
        <begin position="66"/>
        <end position="96"/>
    </location>
</feature>
<evidence type="ECO:0000256" key="10">
    <source>
        <dbReference type="ARBA" id="ARBA00022840"/>
    </source>
</evidence>
<keyword evidence="9" id="KW-0862">Zinc</keyword>
<dbReference type="GO" id="GO:0035556">
    <property type="term" value="P:intracellular signal transduction"/>
    <property type="evidence" value="ECO:0007669"/>
    <property type="project" value="TreeGrafter"/>
</dbReference>
<dbReference type="InterPro" id="IPR008271">
    <property type="entry name" value="Ser/Thr_kinase_AS"/>
</dbReference>
<dbReference type="GO" id="GO:0004674">
    <property type="term" value="F:protein serine/threonine kinase activity"/>
    <property type="evidence" value="ECO:0007669"/>
    <property type="project" value="UniProtKB-KW"/>
</dbReference>
<dbReference type="SUPFAM" id="SSF56112">
    <property type="entry name" value="Protein kinase-like (PK-like)"/>
    <property type="match status" value="1"/>
</dbReference>
<evidence type="ECO:0000313" key="17">
    <source>
        <dbReference type="Proteomes" id="UP001212152"/>
    </source>
</evidence>
<evidence type="ECO:0000256" key="2">
    <source>
        <dbReference type="ARBA" id="ARBA00022527"/>
    </source>
</evidence>
<keyword evidence="8" id="KW-0418">Kinase</keyword>
<proteinExistence type="predicted"/>
<evidence type="ECO:0000256" key="5">
    <source>
        <dbReference type="ARBA" id="ARBA00022723"/>
    </source>
</evidence>
<dbReference type="Proteomes" id="UP001212152">
    <property type="component" value="Unassembled WGS sequence"/>
</dbReference>
<dbReference type="Gene3D" id="1.10.510.10">
    <property type="entry name" value="Transferase(Phosphotransferase) domain 1"/>
    <property type="match status" value="2"/>
</dbReference>
<feature type="compositionally biased region" description="Polar residues" evidence="13">
    <location>
        <begin position="1075"/>
        <end position="1084"/>
    </location>
</feature>
<dbReference type="GO" id="GO:0008270">
    <property type="term" value="F:zinc ion binding"/>
    <property type="evidence" value="ECO:0007669"/>
    <property type="project" value="UniProtKB-KW"/>
</dbReference>
<dbReference type="InterPro" id="IPR037638">
    <property type="entry name" value="MASTL_STKc"/>
</dbReference>
<dbReference type="GO" id="GO:0005524">
    <property type="term" value="F:ATP binding"/>
    <property type="evidence" value="ECO:0007669"/>
    <property type="project" value="UniProtKB-KW"/>
</dbReference>
<feature type="compositionally biased region" description="Basic and acidic residues" evidence="13">
    <location>
        <begin position="1356"/>
        <end position="1366"/>
    </location>
</feature>
<evidence type="ECO:0000259" key="14">
    <source>
        <dbReference type="PROSITE" id="PS50011"/>
    </source>
</evidence>
<comment type="caution">
    <text evidence="16">The sequence shown here is derived from an EMBL/GenBank/DDBJ whole genome shotgun (WGS) entry which is preliminary data.</text>
</comment>
<evidence type="ECO:0000256" key="6">
    <source>
        <dbReference type="ARBA" id="ARBA00022741"/>
    </source>
</evidence>
<evidence type="ECO:0000256" key="7">
    <source>
        <dbReference type="ARBA" id="ARBA00022771"/>
    </source>
</evidence>
<dbReference type="InterPro" id="IPR011009">
    <property type="entry name" value="Kinase-like_dom_sf"/>
</dbReference>
<dbReference type="InterPro" id="IPR050236">
    <property type="entry name" value="Ser_Thr_kinase_AGC"/>
</dbReference>
<feature type="compositionally biased region" description="Low complexity" evidence="13">
    <location>
        <begin position="620"/>
        <end position="639"/>
    </location>
</feature>
<evidence type="ECO:0000256" key="13">
    <source>
        <dbReference type="SAM" id="MobiDB-lite"/>
    </source>
</evidence>
<evidence type="ECO:0000256" key="8">
    <source>
        <dbReference type="ARBA" id="ARBA00022777"/>
    </source>
</evidence>
<feature type="region of interest" description="Disordered" evidence="13">
    <location>
        <begin position="1"/>
        <end position="46"/>
    </location>
</feature>
<keyword evidence="10" id="KW-0067">ATP-binding</keyword>
<evidence type="ECO:0000256" key="12">
    <source>
        <dbReference type="ARBA" id="ARBA00048679"/>
    </source>
</evidence>
<feature type="region of interest" description="Disordered" evidence="13">
    <location>
        <begin position="1296"/>
        <end position="1341"/>
    </location>
</feature>
<dbReference type="InterPro" id="IPR000719">
    <property type="entry name" value="Prot_kinase_dom"/>
</dbReference>
<feature type="region of interest" description="Disordered" evidence="13">
    <location>
        <begin position="173"/>
        <end position="261"/>
    </location>
</feature>
<feature type="region of interest" description="Disordered" evidence="13">
    <location>
        <begin position="1024"/>
        <end position="1086"/>
    </location>
</feature>
<feature type="compositionally biased region" description="Polar residues" evidence="13">
    <location>
        <begin position="799"/>
        <end position="813"/>
    </location>
</feature>
<feature type="region of interest" description="Disordered" evidence="13">
    <location>
        <begin position="313"/>
        <end position="340"/>
    </location>
</feature>
<feature type="compositionally biased region" description="Low complexity" evidence="13">
    <location>
        <begin position="10"/>
        <end position="25"/>
    </location>
</feature>
<dbReference type="Gene3D" id="3.30.200.20">
    <property type="entry name" value="Phosphorylase Kinase, domain 1"/>
    <property type="match status" value="2"/>
</dbReference>
<keyword evidence="4" id="KW-0808">Transferase</keyword>
<feature type="region of interest" description="Disordered" evidence="13">
    <location>
        <begin position="1356"/>
        <end position="1378"/>
    </location>
</feature>
<dbReference type="EC" id="2.7.11.1" evidence="1"/>
<feature type="domain" description="Protein kinase" evidence="14">
    <location>
        <begin position="871"/>
        <end position="1180"/>
    </location>
</feature>
<evidence type="ECO:0000256" key="11">
    <source>
        <dbReference type="ARBA" id="ARBA00047899"/>
    </source>
</evidence>
<keyword evidence="6" id="KW-0547">Nucleotide-binding</keyword>
<dbReference type="Pfam" id="PF00069">
    <property type="entry name" value="Pkinase"/>
    <property type="match status" value="2"/>
</dbReference>
<evidence type="ECO:0000256" key="9">
    <source>
        <dbReference type="ARBA" id="ARBA00022833"/>
    </source>
</evidence>
<evidence type="ECO:0000259" key="15">
    <source>
        <dbReference type="PROSITE" id="PS51285"/>
    </source>
</evidence>
<feature type="compositionally biased region" description="Pro residues" evidence="13">
    <location>
        <begin position="1307"/>
        <end position="1318"/>
    </location>
</feature>
<dbReference type="FunFam" id="3.30.200.20:FF:000147">
    <property type="entry name" value="probable serine/threonine protein kinase IREH1"/>
    <property type="match status" value="1"/>
</dbReference>
<comment type="catalytic activity">
    <reaction evidence="12">
        <text>L-seryl-[protein] + ATP = O-phospho-L-seryl-[protein] + ADP + H(+)</text>
        <dbReference type="Rhea" id="RHEA:17989"/>
        <dbReference type="Rhea" id="RHEA-COMP:9863"/>
        <dbReference type="Rhea" id="RHEA-COMP:11604"/>
        <dbReference type="ChEBI" id="CHEBI:15378"/>
        <dbReference type="ChEBI" id="CHEBI:29999"/>
        <dbReference type="ChEBI" id="CHEBI:30616"/>
        <dbReference type="ChEBI" id="CHEBI:83421"/>
        <dbReference type="ChEBI" id="CHEBI:456216"/>
        <dbReference type="EC" id="2.7.11.1"/>
    </reaction>
</comment>
<protein>
    <recommendedName>
        <fullName evidence="1">non-specific serine/threonine protein kinase</fullName>
        <ecNumber evidence="1">2.7.11.1</ecNumber>
    </recommendedName>
</protein>
<dbReference type="PROSITE" id="PS00108">
    <property type="entry name" value="PROTEIN_KINASE_ST"/>
    <property type="match status" value="1"/>
</dbReference>
<feature type="compositionally biased region" description="Polar residues" evidence="13">
    <location>
        <begin position="87"/>
        <end position="96"/>
    </location>
</feature>
<feature type="region of interest" description="Disordered" evidence="13">
    <location>
        <begin position="799"/>
        <end position="820"/>
    </location>
</feature>
<feature type="compositionally biased region" description="Low complexity" evidence="13">
    <location>
        <begin position="577"/>
        <end position="589"/>
    </location>
</feature>
<name>A0AAD5TMQ7_9FUNG</name>
<sequence>MDPIQKVKEGSGNISKSASAGAISGTPSVAETLATPRQLSSGPNGFKPSLSPLDILSASPARHPIAATASRRYTSTAKLGTRRASTKSDVGNPSIKTSVPDASITVFLTEKDRLQAALDGQQKRSLSNQEKSDIWGWPAGGLQSPASALPVSLNDIKAALDLEIKRAPSLGVLSPESDAESGSGSAVTQSVSTQPRSATTNTTSPYSQNSSTTSPLTTRHRDQQASGSRSALHRSVGSLSGLADGGELTQPSNAAQDQDQPQMNMDLTVATIDDQGADFDLTRALVQEMVQAKMHADAGVRMILASWHNQMASPLDGPDTNDEKTAKQIPRSRMKHSTSWPPTVLGSTHEMLMARIEAAAHAVLNTPVTSMIHTTQAADLMYAFQELMEAQRRMVVGKPEVEDLLTKLQYTFAPVSRLAESLNQYARVLRTASGLEGVAQTPPRPRRAFSRGSPSGFISSDDSPRVPELTIERMEAIADAATAAGVEALEEFQASVDAESSPDIEDPVPPETSRTPEPAPLVSETEPVTGLAHSTAPSNPDIGVATPTRTKKKPVIAFMRSIRQAFSTVGAPTPQVSSPSESSINFNSAPRPPASPLSPSQKFPASDLHRAGSGGDLKDSTTSSSSSRRTSKARTGSAAPTPMRAKDMPTLLCRICEEHVPARTLDEHSKICGIQQEFHLKSWNCDMRLRKHVAILEAKKEMLKVEDFDDWTDWQRIRKICEAIEQKAVKIAGVTEHGGKKMLTKLDQYVSKFKRYLDDEAKYPAQGDIFAIVRTMVEVTEEKAAALRICLDRLRDVGSKSNDSGISTNSGVSGSDADNRQREVSISGGSRFMSIFSALLKGGKEHRRTPSNVGIGDPAAVRKPIPSIRDFEIIKPISRGAFGKVYLARKRTTQDMYAIKVLKKQDMIRKNMVSHVLAERKVLALSRNPFVVKLYYAFQSREYLYLVMEYLIGGDLSSLLAAFGTFEEPMARMYGAEVAVALDYLHSNGIRHRDLKPDNILINEKGHIKLTDFGLSRIQMADQELGTANHPQNLRTPSRRRRASHSIPENSEHNTSSSPPQRTSTALRRRPSMATKRQPSNKQVLGTPDYLAPELLLGLGHGPEVDWWALGICMYEWICGFPPFTDESPEDIFRNILDGVIEWPDDTEVTPEAMSLILSLLNPDPALRLSAEGVKSHAFFASVEWDKVREQPAPFIPTPGDVTDTSYFDSRNERSDIKRLSQHSLHGFESVATMPSVVGEWSAQPSVAVLPVNATSNLSSSPALVTSSRVSSSRDISVASSTPPAAIPASLLKDGAAVGGGASASPPRTPPSFRPVNPPTRRAKTPRRPDGGGFPLRDDSEFQEFTFKNVHGLEEHNMDMKQRSEEQLLAEESELLSP</sequence>
<feature type="compositionally biased region" description="Low complexity" evidence="13">
    <location>
        <begin position="66"/>
        <end position="77"/>
    </location>
</feature>
<feature type="region of interest" description="Disordered" evidence="13">
    <location>
        <begin position="569"/>
        <end position="644"/>
    </location>
</feature>
<keyword evidence="17" id="KW-1185">Reference proteome</keyword>
<dbReference type="CDD" id="cd05610">
    <property type="entry name" value="STKc_MASTL"/>
    <property type="match status" value="1"/>
</dbReference>
<feature type="compositionally biased region" description="Acidic residues" evidence="13">
    <location>
        <begin position="1368"/>
        <end position="1378"/>
    </location>
</feature>
<organism evidence="16 17">
    <name type="scientific">Geranomyces variabilis</name>
    <dbReference type="NCBI Taxonomy" id="109894"/>
    <lineage>
        <taxon>Eukaryota</taxon>
        <taxon>Fungi</taxon>
        <taxon>Fungi incertae sedis</taxon>
        <taxon>Chytridiomycota</taxon>
        <taxon>Chytridiomycota incertae sedis</taxon>
        <taxon>Chytridiomycetes</taxon>
        <taxon>Spizellomycetales</taxon>
        <taxon>Powellomycetaceae</taxon>
        <taxon>Geranomyces</taxon>
    </lineage>
</organism>
<evidence type="ECO:0000256" key="4">
    <source>
        <dbReference type="ARBA" id="ARBA00022679"/>
    </source>
</evidence>
<gene>
    <name evidence="16" type="ORF">HDU87_001401</name>
</gene>
<dbReference type="SMART" id="SM00133">
    <property type="entry name" value="S_TK_X"/>
    <property type="match status" value="1"/>
</dbReference>
<feature type="domain" description="AGC-kinase C-terminal" evidence="15">
    <location>
        <begin position="1181"/>
        <end position="1240"/>
    </location>
</feature>
<feature type="compositionally biased region" description="Polar residues" evidence="13">
    <location>
        <begin position="1047"/>
        <end position="1066"/>
    </location>
</feature>